<keyword evidence="2" id="KW-0238">DNA-binding</keyword>
<dbReference type="PANTHER" id="PTHR43280:SF32">
    <property type="entry name" value="TRANSCRIPTIONAL REGULATORY PROTEIN"/>
    <property type="match status" value="1"/>
</dbReference>
<name>A0A316A5H4_SEDFL</name>
<gene>
    <name evidence="5" type="ORF">BC781_1011415</name>
</gene>
<feature type="domain" description="HTH araC/xylS-type" evidence="4">
    <location>
        <begin position="210"/>
        <end position="308"/>
    </location>
</feature>
<evidence type="ECO:0000256" key="3">
    <source>
        <dbReference type="ARBA" id="ARBA00023163"/>
    </source>
</evidence>
<evidence type="ECO:0000256" key="1">
    <source>
        <dbReference type="ARBA" id="ARBA00023015"/>
    </source>
</evidence>
<dbReference type="SUPFAM" id="SSF46689">
    <property type="entry name" value="Homeodomain-like"/>
    <property type="match status" value="1"/>
</dbReference>
<protein>
    <submittedName>
        <fullName evidence="5">AraC family transcriptional activator of pobA</fullName>
    </submittedName>
</protein>
<dbReference type="RefSeq" id="WP_109616473.1">
    <property type="nucleotide sequence ID" value="NZ_QGDO01000001.1"/>
</dbReference>
<keyword evidence="3" id="KW-0804">Transcription</keyword>
<evidence type="ECO:0000259" key="4">
    <source>
        <dbReference type="PROSITE" id="PS01124"/>
    </source>
</evidence>
<dbReference type="Pfam" id="PF12833">
    <property type="entry name" value="HTH_18"/>
    <property type="match status" value="1"/>
</dbReference>
<dbReference type="InterPro" id="IPR003313">
    <property type="entry name" value="AraC-bd"/>
</dbReference>
<proteinExistence type="predicted"/>
<dbReference type="EMBL" id="QGDO01000001">
    <property type="protein sequence ID" value="PWJ45017.1"/>
    <property type="molecule type" value="Genomic_DNA"/>
</dbReference>
<accession>A0A316A5H4</accession>
<dbReference type="Pfam" id="PF02311">
    <property type="entry name" value="AraC_binding"/>
    <property type="match status" value="1"/>
</dbReference>
<organism evidence="5 6">
    <name type="scientific">Sediminitomix flava</name>
    <dbReference type="NCBI Taxonomy" id="379075"/>
    <lineage>
        <taxon>Bacteria</taxon>
        <taxon>Pseudomonadati</taxon>
        <taxon>Bacteroidota</taxon>
        <taxon>Cytophagia</taxon>
        <taxon>Cytophagales</taxon>
        <taxon>Flammeovirgaceae</taxon>
        <taxon>Sediminitomix</taxon>
    </lineage>
</organism>
<dbReference type="PANTHER" id="PTHR43280">
    <property type="entry name" value="ARAC-FAMILY TRANSCRIPTIONAL REGULATOR"/>
    <property type="match status" value="1"/>
</dbReference>
<reference evidence="5 6" key="1">
    <citation type="submission" date="2018-03" db="EMBL/GenBank/DDBJ databases">
        <title>Genomic Encyclopedia of Archaeal and Bacterial Type Strains, Phase II (KMG-II): from individual species to whole genera.</title>
        <authorList>
            <person name="Goeker M."/>
        </authorList>
    </citation>
    <scope>NUCLEOTIDE SEQUENCE [LARGE SCALE GENOMIC DNA]</scope>
    <source>
        <strain evidence="5 6">DSM 28229</strain>
    </source>
</reference>
<evidence type="ECO:0000313" key="6">
    <source>
        <dbReference type="Proteomes" id="UP000245535"/>
    </source>
</evidence>
<dbReference type="Proteomes" id="UP000245535">
    <property type="component" value="Unassembled WGS sequence"/>
</dbReference>
<dbReference type="InterPro" id="IPR009057">
    <property type="entry name" value="Homeodomain-like_sf"/>
</dbReference>
<dbReference type="GO" id="GO:0043565">
    <property type="term" value="F:sequence-specific DNA binding"/>
    <property type="evidence" value="ECO:0007669"/>
    <property type="project" value="InterPro"/>
</dbReference>
<dbReference type="GO" id="GO:0003700">
    <property type="term" value="F:DNA-binding transcription factor activity"/>
    <property type="evidence" value="ECO:0007669"/>
    <property type="project" value="InterPro"/>
</dbReference>
<dbReference type="SUPFAM" id="SSF51215">
    <property type="entry name" value="Regulatory protein AraC"/>
    <property type="match status" value="1"/>
</dbReference>
<dbReference type="InterPro" id="IPR018060">
    <property type="entry name" value="HTH_AraC"/>
</dbReference>
<dbReference type="SMART" id="SM00342">
    <property type="entry name" value="HTH_ARAC"/>
    <property type="match status" value="1"/>
</dbReference>
<dbReference type="OrthoDB" id="629200at2"/>
<evidence type="ECO:0000313" key="5">
    <source>
        <dbReference type="EMBL" id="PWJ45017.1"/>
    </source>
</evidence>
<dbReference type="AlphaFoldDB" id="A0A316A5H4"/>
<dbReference type="PROSITE" id="PS01124">
    <property type="entry name" value="HTH_ARAC_FAMILY_2"/>
    <property type="match status" value="1"/>
</dbReference>
<dbReference type="Gene3D" id="1.10.10.60">
    <property type="entry name" value="Homeodomain-like"/>
    <property type="match status" value="1"/>
</dbReference>
<keyword evidence="1" id="KW-0805">Transcription regulation</keyword>
<comment type="caution">
    <text evidence="5">The sequence shown here is derived from an EMBL/GenBank/DDBJ whole genome shotgun (WGS) entry which is preliminary data.</text>
</comment>
<keyword evidence="6" id="KW-1185">Reference proteome</keyword>
<evidence type="ECO:0000256" key="2">
    <source>
        <dbReference type="ARBA" id="ARBA00023125"/>
    </source>
</evidence>
<sequence length="310" mass="36506">MNKNDKHPIPLQTIENSLALYKHLHAPAPSFGMDIFSEDFEAKDVVILGNNGEGNKGIPIRCDHFVMVLCVSGESHRRINHHRFQIRPQTAHFILPGQIHSFSNTTDDFEIYILLFERSFLAQSKLIAPILDNLLQLDVDCTPSFELTKSEFEDWIHTYQQIAIETKTRDKYYQDILTTHISNLLWKVKRKTASKEHLNNRTNRQEELFTQFKQFIEKYYLEKRTVSEFAELLFISPKHLSETVKEVTNHTALYFIHERMLHEAEYLLVYSSLNIKEIADALRFENPTHFGRFFKKYKAVTPVQFRLMNK</sequence>
<dbReference type="InterPro" id="IPR037923">
    <property type="entry name" value="HTH-like"/>
</dbReference>